<gene>
    <name evidence="2" type="ORF">OH76DRAFT_1102812</name>
</gene>
<organism evidence="2 3">
    <name type="scientific">Lentinus brumalis</name>
    <dbReference type="NCBI Taxonomy" id="2498619"/>
    <lineage>
        <taxon>Eukaryota</taxon>
        <taxon>Fungi</taxon>
        <taxon>Dikarya</taxon>
        <taxon>Basidiomycota</taxon>
        <taxon>Agaricomycotina</taxon>
        <taxon>Agaricomycetes</taxon>
        <taxon>Polyporales</taxon>
        <taxon>Polyporaceae</taxon>
        <taxon>Lentinus</taxon>
    </lineage>
</organism>
<feature type="compositionally biased region" description="Basic and acidic residues" evidence="1">
    <location>
        <begin position="180"/>
        <end position="196"/>
    </location>
</feature>
<proteinExistence type="predicted"/>
<name>A0A371CVN1_9APHY</name>
<protein>
    <submittedName>
        <fullName evidence="2">Uncharacterized protein</fullName>
    </submittedName>
</protein>
<sequence>MRSAMQDQERVRETRLTTSRLSRDSNPSGCCPSRSTRASPPSCRTHRPRPHQHTSQTADHLESPPTEPVSSVDNGPARVALRALNVQPHCSTERGRSRTASRTQLTTTMTTKAAVTAVTEPTAGMASVAGEGSDDPHGEWRTLLGVGEDRDERGSESWCHAPSWSSSAKEGRYLRRGGDAFKDRETRARAPLEERQGPSLLPKPSVRTRRALARCPPTRRRAASRVYGRRVKRSPANIHIWLPSWDGRTTACTTFPACGLHGDHGGGGVALSNAVLRVPCAGRS</sequence>
<feature type="region of interest" description="Disordered" evidence="1">
    <location>
        <begin position="180"/>
        <end position="201"/>
    </location>
</feature>
<reference evidence="2 3" key="1">
    <citation type="journal article" date="2018" name="Biotechnol. Biofuels">
        <title>Integrative visual omics of the white-rot fungus Polyporus brumalis exposes the biotechnological potential of its oxidative enzymes for delignifying raw plant biomass.</title>
        <authorList>
            <person name="Miyauchi S."/>
            <person name="Rancon A."/>
            <person name="Drula E."/>
            <person name="Hage H."/>
            <person name="Chaduli D."/>
            <person name="Favel A."/>
            <person name="Grisel S."/>
            <person name="Henrissat B."/>
            <person name="Herpoel-Gimbert I."/>
            <person name="Ruiz-Duenas F.J."/>
            <person name="Chevret D."/>
            <person name="Hainaut M."/>
            <person name="Lin J."/>
            <person name="Wang M."/>
            <person name="Pangilinan J."/>
            <person name="Lipzen A."/>
            <person name="Lesage-Meessen L."/>
            <person name="Navarro D."/>
            <person name="Riley R."/>
            <person name="Grigoriev I.V."/>
            <person name="Zhou S."/>
            <person name="Raouche S."/>
            <person name="Rosso M.N."/>
        </authorList>
    </citation>
    <scope>NUCLEOTIDE SEQUENCE [LARGE SCALE GENOMIC DNA]</scope>
    <source>
        <strain evidence="2 3">BRFM 1820</strain>
    </source>
</reference>
<dbReference type="AlphaFoldDB" id="A0A371CVN1"/>
<evidence type="ECO:0000313" key="2">
    <source>
        <dbReference type="EMBL" id="RDX44336.1"/>
    </source>
</evidence>
<keyword evidence="3" id="KW-1185">Reference proteome</keyword>
<feature type="region of interest" description="Disordered" evidence="1">
    <location>
        <begin position="1"/>
        <end position="74"/>
    </location>
</feature>
<dbReference type="Proteomes" id="UP000256964">
    <property type="component" value="Unassembled WGS sequence"/>
</dbReference>
<evidence type="ECO:0000313" key="3">
    <source>
        <dbReference type="Proteomes" id="UP000256964"/>
    </source>
</evidence>
<evidence type="ECO:0000256" key="1">
    <source>
        <dbReference type="SAM" id="MobiDB-lite"/>
    </source>
</evidence>
<accession>A0A371CVN1</accession>
<feature type="compositionally biased region" description="Polar residues" evidence="1">
    <location>
        <begin position="24"/>
        <end position="39"/>
    </location>
</feature>
<dbReference type="EMBL" id="KZ857451">
    <property type="protein sequence ID" value="RDX44336.1"/>
    <property type="molecule type" value="Genomic_DNA"/>
</dbReference>